<protein>
    <submittedName>
        <fullName evidence="2">WxcM-like, C-terminal</fullName>
    </submittedName>
</protein>
<dbReference type="EMBL" id="FNCW01000023">
    <property type="protein sequence ID" value="SDH06696.1"/>
    <property type="molecule type" value="Genomic_DNA"/>
</dbReference>
<reference evidence="2 3" key="1">
    <citation type="submission" date="2016-10" db="EMBL/GenBank/DDBJ databases">
        <authorList>
            <person name="de Groot N.N."/>
        </authorList>
    </citation>
    <scope>NUCLEOTIDE SEQUENCE [LARGE SCALE GENOMIC DNA]</scope>
    <source>
        <strain evidence="2 3">DSM 19803</strain>
    </source>
</reference>
<evidence type="ECO:0000259" key="1">
    <source>
        <dbReference type="Pfam" id="PF05523"/>
    </source>
</evidence>
<feature type="domain" description="Sugar 3,4-ketoisomerase QdtA cupin" evidence="1">
    <location>
        <begin position="6"/>
        <end position="132"/>
    </location>
</feature>
<sequence>MTKIEHVKVIDLPKITDKRGDLTFLQKNVGLPFELQRIFWTYDLKTHSKRGGHAYKAQNEVICVVSGSADLIVTNKDNAKEKITLNRADKGVFIPPNVWRHLENFATNTILLHISDSEYDEDDYIRDINKYLL</sequence>
<dbReference type="SUPFAM" id="SSF51182">
    <property type="entry name" value="RmlC-like cupins"/>
    <property type="match status" value="1"/>
</dbReference>
<dbReference type="RefSeq" id="WP_093370362.1">
    <property type="nucleotide sequence ID" value="NZ_FNCW01000023.1"/>
</dbReference>
<dbReference type="AlphaFoldDB" id="A0A1G7ZDS5"/>
<evidence type="ECO:0000313" key="2">
    <source>
        <dbReference type="EMBL" id="SDH06696.1"/>
    </source>
</evidence>
<dbReference type="InterPro" id="IPR011051">
    <property type="entry name" value="RmlC_Cupin_sf"/>
</dbReference>
<proteinExistence type="predicted"/>
<name>A0A1G7ZDS5_9FLAO</name>
<dbReference type="STRING" id="470826.SAMN04488027_1237"/>
<dbReference type="CDD" id="cd20292">
    <property type="entry name" value="cupin_QdtA-like"/>
    <property type="match status" value="1"/>
</dbReference>
<dbReference type="Proteomes" id="UP000199296">
    <property type="component" value="Unassembled WGS sequence"/>
</dbReference>
<dbReference type="InterPro" id="IPR014710">
    <property type="entry name" value="RmlC-like_jellyroll"/>
</dbReference>
<dbReference type="Pfam" id="PF05523">
    <property type="entry name" value="FdtA"/>
    <property type="match status" value="1"/>
</dbReference>
<dbReference type="InterPro" id="IPR008894">
    <property type="entry name" value="QdtA_cupin_dom"/>
</dbReference>
<evidence type="ECO:0000313" key="3">
    <source>
        <dbReference type="Proteomes" id="UP000199296"/>
    </source>
</evidence>
<dbReference type="Gene3D" id="2.60.120.10">
    <property type="entry name" value="Jelly Rolls"/>
    <property type="match status" value="1"/>
</dbReference>
<organism evidence="2 3">
    <name type="scientific">Psychroflexus sediminis</name>
    <dbReference type="NCBI Taxonomy" id="470826"/>
    <lineage>
        <taxon>Bacteria</taxon>
        <taxon>Pseudomonadati</taxon>
        <taxon>Bacteroidota</taxon>
        <taxon>Flavobacteriia</taxon>
        <taxon>Flavobacteriales</taxon>
        <taxon>Flavobacteriaceae</taxon>
        <taxon>Psychroflexus</taxon>
    </lineage>
</organism>
<dbReference type="OrthoDB" id="9795513at2"/>
<gene>
    <name evidence="2" type="ORF">SAMN04488027_1237</name>
</gene>
<accession>A0A1G7ZDS5</accession>
<keyword evidence="3" id="KW-1185">Reference proteome</keyword>